<dbReference type="Proteomes" id="UP001175228">
    <property type="component" value="Unassembled WGS sequence"/>
</dbReference>
<organism evidence="1 2">
    <name type="scientific">Armillaria luteobubalina</name>
    <dbReference type="NCBI Taxonomy" id="153913"/>
    <lineage>
        <taxon>Eukaryota</taxon>
        <taxon>Fungi</taxon>
        <taxon>Dikarya</taxon>
        <taxon>Basidiomycota</taxon>
        <taxon>Agaricomycotina</taxon>
        <taxon>Agaricomycetes</taxon>
        <taxon>Agaricomycetidae</taxon>
        <taxon>Agaricales</taxon>
        <taxon>Marasmiineae</taxon>
        <taxon>Physalacriaceae</taxon>
        <taxon>Armillaria</taxon>
    </lineage>
</organism>
<protein>
    <recommendedName>
        <fullName evidence="3">F-box domain-containing protein</fullName>
    </recommendedName>
</protein>
<evidence type="ECO:0000313" key="2">
    <source>
        <dbReference type="Proteomes" id="UP001175228"/>
    </source>
</evidence>
<dbReference type="EMBL" id="JAUEPU010000009">
    <property type="protein sequence ID" value="KAK0499358.1"/>
    <property type="molecule type" value="Genomic_DNA"/>
</dbReference>
<accession>A0AA39QD71</accession>
<dbReference type="AlphaFoldDB" id="A0AA39QD71"/>
<sequence>MKSIRFFLDDLLARYDWTSNFSHSPEFIAFMATKELPMRFQTDQLDASIQHLGPPILEIHGKIDLLRHAAASLESRVLRLSKIREDYKRVLPPVRRLPSELIGKILGWTERSYTSDDYHVSGFDVFDLSDGPWYLGQVCSTWRRAVERDCPRLWSRLTIEFREEQEDSAMDDDVPVFKRNMVALLELALARSGGSHLHFSFRATSHSIMPPTYSEADAEIISRCFRLFLTRSTCWRSVELVIPSFLLSDIRSIHGRVDMLQEMYLTCGKHAGPGNIDVFEIAPNLETLHLTDMHPEAIISVPPGRLVRFLDVRHDNTGAITNEHLDIIASGPHLRSFSYHHHSHIPLSLSQFPIVRNTSLLSLSASLGNFLSCLDVPSLTHMSVTSGCDFIQDPEYHGIICPEDSLLGLHNLIKLSRCSLTVLHLTDVPMMDDRLLYILQLTP</sequence>
<evidence type="ECO:0008006" key="3">
    <source>
        <dbReference type="Google" id="ProtNLM"/>
    </source>
</evidence>
<reference evidence="1" key="1">
    <citation type="submission" date="2023-06" db="EMBL/GenBank/DDBJ databases">
        <authorList>
            <consortium name="Lawrence Berkeley National Laboratory"/>
            <person name="Ahrendt S."/>
            <person name="Sahu N."/>
            <person name="Indic B."/>
            <person name="Wong-Bajracharya J."/>
            <person name="Merenyi Z."/>
            <person name="Ke H.-M."/>
            <person name="Monk M."/>
            <person name="Kocsube S."/>
            <person name="Drula E."/>
            <person name="Lipzen A."/>
            <person name="Balint B."/>
            <person name="Henrissat B."/>
            <person name="Andreopoulos B."/>
            <person name="Martin F.M."/>
            <person name="Harder C.B."/>
            <person name="Rigling D."/>
            <person name="Ford K.L."/>
            <person name="Foster G.D."/>
            <person name="Pangilinan J."/>
            <person name="Papanicolaou A."/>
            <person name="Barry K."/>
            <person name="LaButti K."/>
            <person name="Viragh M."/>
            <person name="Koriabine M."/>
            <person name="Yan M."/>
            <person name="Riley R."/>
            <person name="Champramary S."/>
            <person name="Plett K.L."/>
            <person name="Tsai I.J."/>
            <person name="Slot J."/>
            <person name="Sipos G."/>
            <person name="Plett J."/>
            <person name="Nagy L.G."/>
            <person name="Grigoriev I.V."/>
        </authorList>
    </citation>
    <scope>NUCLEOTIDE SEQUENCE</scope>
    <source>
        <strain evidence="1">HWK02</strain>
    </source>
</reference>
<name>A0AA39QD71_9AGAR</name>
<proteinExistence type="predicted"/>
<evidence type="ECO:0000313" key="1">
    <source>
        <dbReference type="EMBL" id="KAK0499358.1"/>
    </source>
</evidence>
<comment type="caution">
    <text evidence="1">The sequence shown here is derived from an EMBL/GenBank/DDBJ whole genome shotgun (WGS) entry which is preliminary data.</text>
</comment>
<gene>
    <name evidence="1" type="ORF">EDD18DRAFT_1460295</name>
</gene>
<keyword evidence="2" id="KW-1185">Reference proteome</keyword>